<dbReference type="InterPro" id="IPR000515">
    <property type="entry name" value="MetI-like"/>
</dbReference>
<keyword evidence="4 7" id="KW-0812">Transmembrane</keyword>
<dbReference type="CDD" id="cd06261">
    <property type="entry name" value="TM_PBP2"/>
    <property type="match status" value="1"/>
</dbReference>
<dbReference type="Proteomes" id="UP001057877">
    <property type="component" value="Chromosome"/>
</dbReference>
<dbReference type="PROSITE" id="PS50928">
    <property type="entry name" value="ABC_TM1"/>
    <property type="match status" value="1"/>
</dbReference>
<dbReference type="RefSeq" id="WP_258383648.1">
    <property type="nucleotide sequence ID" value="NZ_CP091430.1"/>
</dbReference>
<organism evidence="9 10">
    <name type="scientific">Paenibacillus spongiae</name>
    <dbReference type="NCBI Taxonomy" id="2909671"/>
    <lineage>
        <taxon>Bacteria</taxon>
        <taxon>Bacillati</taxon>
        <taxon>Bacillota</taxon>
        <taxon>Bacilli</taxon>
        <taxon>Bacillales</taxon>
        <taxon>Paenibacillaceae</taxon>
        <taxon>Paenibacillus</taxon>
    </lineage>
</organism>
<dbReference type="EMBL" id="CP091430">
    <property type="protein sequence ID" value="UVI27560.1"/>
    <property type="molecule type" value="Genomic_DNA"/>
</dbReference>
<feature type="transmembrane region" description="Helical" evidence="7">
    <location>
        <begin position="110"/>
        <end position="129"/>
    </location>
</feature>
<evidence type="ECO:0000256" key="3">
    <source>
        <dbReference type="ARBA" id="ARBA00022475"/>
    </source>
</evidence>
<evidence type="ECO:0000256" key="1">
    <source>
        <dbReference type="ARBA" id="ARBA00004651"/>
    </source>
</evidence>
<accession>A0ABY5S1X4</accession>
<keyword evidence="6 7" id="KW-0472">Membrane</keyword>
<evidence type="ECO:0000256" key="4">
    <source>
        <dbReference type="ARBA" id="ARBA00022692"/>
    </source>
</evidence>
<dbReference type="PANTHER" id="PTHR43227:SF3">
    <property type="entry name" value="BINDING-PROTEIN-DEPENDENT TRANSPORT SYSTEMS INNER MEMBRANE COMPONENT"/>
    <property type="match status" value="1"/>
</dbReference>
<evidence type="ECO:0000256" key="6">
    <source>
        <dbReference type="ARBA" id="ARBA00023136"/>
    </source>
</evidence>
<name>A0ABY5S1X4_9BACL</name>
<evidence type="ECO:0000256" key="2">
    <source>
        <dbReference type="ARBA" id="ARBA00022448"/>
    </source>
</evidence>
<feature type="domain" description="ABC transmembrane type-1" evidence="8">
    <location>
        <begin position="76"/>
        <end position="272"/>
    </location>
</feature>
<dbReference type="InterPro" id="IPR035906">
    <property type="entry name" value="MetI-like_sf"/>
</dbReference>
<dbReference type="InterPro" id="IPR050809">
    <property type="entry name" value="UgpAE/MalFG_permease"/>
</dbReference>
<comment type="subcellular location">
    <subcellularLocation>
        <location evidence="1 7">Cell membrane</location>
        <topology evidence="1 7">Multi-pass membrane protein</topology>
    </subcellularLocation>
</comment>
<dbReference type="SUPFAM" id="SSF161098">
    <property type="entry name" value="MetI-like"/>
    <property type="match status" value="1"/>
</dbReference>
<feature type="transmembrane region" description="Helical" evidence="7">
    <location>
        <begin position="84"/>
        <end position="103"/>
    </location>
</feature>
<comment type="similarity">
    <text evidence="7">Belongs to the binding-protein-dependent transport system permease family.</text>
</comment>
<reference evidence="9" key="1">
    <citation type="submission" date="2022-01" db="EMBL/GenBank/DDBJ databases">
        <title>Paenibacillus spongiae sp. nov., isolated from marine sponge.</title>
        <authorList>
            <person name="Li Z."/>
            <person name="Zhang M."/>
        </authorList>
    </citation>
    <scope>NUCLEOTIDE SEQUENCE</scope>
    <source>
        <strain evidence="9">PHS-Z3</strain>
    </source>
</reference>
<dbReference type="Gene3D" id="1.10.3720.10">
    <property type="entry name" value="MetI-like"/>
    <property type="match status" value="1"/>
</dbReference>
<gene>
    <name evidence="9" type="ORF">L1F29_19015</name>
</gene>
<dbReference type="PANTHER" id="PTHR43227">
    <property type="entry name" value="BLL4140 PROTEIN"/>
    <property type="match status" value="1"/>
</dbReference>
<feature type="transmembrane region" description="Helical" evidence="7">
    <location>
        <begin position="18"/>
        <end position="37"/>
    </location>
</feature>
<feature type="transmembrane region" description="Helical" evidence="7">
    <location>
        <begin position="165"/>
        <end position="184"/>
    </location>
</feature>
<evidence type="ECO:0000256" key="7">
    <source>
        <dbReference type="RuleBase" id="RU363032"/>
    </source>
</evidence>
<proteinExistence type="inferred from homology"/>
<keyword evidence="5 7" id="KW-1133">Transmembrane helix</keyword>
<evidence type="ECO:0000256" key="5">
    <source>
        <dbReference type="ARBA" id="ARBA00022989"/>
    </source>
</evidence>
<feature type="transmembrane region" description="Helical" evidence="7">
    <location>
        <begin position="254"/>
        <end position="272"/>
    </location>
</feature>
<keyword evidence="2 7" id="KW-0813">Transport</keyword>
<evidence type="ECO:0000313" key="9">
    <source>
        <dbReference type="EMBL" id="UVI27560.1"/>
    </source>
</evidence>
<feature type="transmembrane region" description="Helical" evidence="7">
    <location>
        <begin position="205"/>
        <end position="223"/>
    </location>
</feature>
<sequence length="283" mass="31644">MSKRKGYSLERRKVTEGYLFVSVWVIGFLAFTLYPLYMSLKISMTTAKISDLLSGEFVGLSHYKRVLTDASFSQVFVDQILKSLMDAPIISIFALIAAVLLNGDIVGKRYFRAVFFAPVIISGLMIRILNSQGAADFSIFQELGSSALLIADFIGEDTFARMGTLLWRSSVEILIFLAGLQSIPRSLYEAAQMDGATPWESFWKITLPTISPIVLLSIIYATIDSFTEPDNQIMGYIRDASIAKMDFSYGAALSWLYFLVILLIILVIFYVGRRVTVNEGTKH</sequence>
<evidence type="ECO:0000259" key="8">
    <source>
        <dbReference type="PROSITE" id="PS50928"/>
    </source>
</evidence>
<keyword evidence="10" id="KW-1185">Reference proteome</keyword>
<protein>
    <submittedName>
        <fullName evidence="9">Sugar ABC transporter permease</fullName>
    </submittedName>
</protein>
<keyword evidence="3" id="KW-1003">Cell membrane</keyword>
<dbReference type="Pfam" id="PF00528">
    <property type="entry name" value="BPD_transp_1"/>
    <property type="match status" value="1"/>
</dbReference>
<evidence type="ECO:0000313" key="10">
    <source>
        <dbReference type="Proteomes" id="UP001057877"/>
    </source>
</evidence>